<reference evidence="1" key="1">
    <citation type="submission" date="2020-06" db="EMBL/GenBank/DDBJ databases">
        <authorList>
            <consortium name="Plant Systems Biology data submission"/>
        </authorList>
    </citation>
    <scope>NUCLEOTIDE SEQUENCE</scope>
    <source>
        <strain evidence="1">D6</strain>
    </source>
</reference>
<gene>
    <name evidence="1" type="ORF">SEMRO_2106_G314820.1</name>
</gene>
<dbReference type="EMBL" id="CAICTM010002104">
    <property type="protein sequence ID" value="CAB9527929.1"/>
    <property type="molecule type" value="Genomic_DNA"/>
</dbReference>
<proteinExistence type="predicted"/>
<comment type="caution">
    <text evidence="1">The sequence shown here is derived from an EMBL/GenBank/DDBJ whole genome shotgun (WGS) entry which is preliminary data.</text>
</comment>
<dbReference type="AlphaFoldDB" id="A0A9N8EYC5"/>
<organism evidence="1 2">
    <name type="scientific">Seminavis robusta</name>
    <dbReference type="NCBI Taxonomy" id="568900"/>
    <lineage>
        <taxon>Eukaryota</taxon>
        <taxon>Sar</taxon>
        <taxon>Stramenopiles</taxon>
        <taxon>Ochrophyta</taxon>
        <taxon>Bacillariophyta</taxon>
        <taxon>Bacillariophyceae</taxon>
        <taxon>Bacillariophycidae</taxon>
        <taxon>Naviculales</taxon>
        <taxon>Naviculaceae</taxon>
        <taxon>Seminavis</taxon>
    </lineage>
</organism>
<name>A0A9N8EYC5_9STRA</name>
<protein>
    <submittedName>
        <fullName evidence="1">Uncharacterized protein</fullName>
    </submittedName>
</protein>
<dbReference type="Proteomes" id="UP001153069">
    <property type="component" value="Unassembled WGS sequence"/>
</dbReference>
<accession>A0A9N8EYC5</accession>
<evidence type="ECO:0000313" key="2">
    <source>
        <dbReference type="Proteomes" id="UP001153069"/>
    </source>
</evidence>
<evidence type="ECO:0000313" key="1">
    <source>
        <dbReference type="EMBL" id="CAB9527929.1"/>
    </source>
</evidence>
<keyword evidence="2" id="KW-1185">Reference proteome</keyword>
<sequence>MSAAVAAPSKVVEQVTPGVIEKVDMEEEAKEEAPERAKIEEAISSSDDSAKTKIRFGLIRIRTYATIIGDNPSPSMGPPIQMDWKPLEQKVLCVDEYEEHREPRRENFLLAGGTRAALLKDLGFTAAQIEEAVLTARTVRSLRRQTVNNLRWDWKEEKKEERQDYIRRVFFCRPEKVLEYPDVRVQKDEYWDETNKVKPMFDHIPCTHCSSFVCAGPASDFPAMVWMLRCDGKQCQTMDKGDATCPFTGKPKAELMKEFLEYESKYTSTDV</sequence>